<feature type="chain" id="PRO_5003310180" evidence="2">
    <location>
        <begin position="20"/>
        <end position="201"/>
    </location>
</feature>
<keyword evidence="1" id="KW-0472">Membrane</keyword>
<reference evidence="3 4" key="1">
    <citation type="journal article" date="2011" name="Stand. Genomic Sci.">
        <title>Complete genome sequence of Haliscomenobacter hydrossis type strain (O).</title>
        <authorList>
            <consortium name="US DOE Joint Genome Institute (JGI-PGF)"/>
            <person name="Daligault H."/>
            <person name="Lapidus A."/>
            <person name="Zeytun A."/>
            <person name="Nolan M."/>
            <person name="Lucas S."/>
            <person name="Del Rio T.G."/>
            <person name="Tice H."/>
            <person name="Cheng J.F."/>
            <person name="Tapia R."/>
            <person name="Han C."/>
            <person name="Goodwin L."/>
            <person name="Pitluck S."/>
            <person name="Liolios K."/>
            <person name="Pagani I."/>
            <person name="Ivanova N."/>
            <person name="Huntemann M."/>
            <person name="Mavromatis K."/>
            <person name="Mikhailova N."/>
            <person name="Pati A."/>
            <person name="Chen A."/>
            <person name="Palaniappan K."/>
            <person name="Land M."/>
            <person name="Hauser L."/>
            <person name="Brambilla E.M."/>
            <person name="Rohde M."/>
            <person name="Verbarg S."/>
            <person name="Goker M."/>
            <person name="Bristow J."/>
            <person name="Eisen J.A."/>
            <person name="Markowitz V."/>
            <person name="Hugenholtz P."/>
            <person name="Kyrpides N.C."/>
            <person name="Klenk H.P."/>
            <person name="Woyke T."/>
        </authorList>
    </citation>
    <scope>NUCLEOTIDE SEQUENCE [LARGE SCALE GENOMIC DNA]</scope>
    <source>
        <strain evidence="4">ATCC 27775 / DSM 1100 / LMG 10767 / O</strain>
    </source>
</reference>
<name>F4KSS1_HALH1</name>
<dbReference type="RefSeq" id="WP_013762599.1">
    <property type="nucleotide sequence ID" value="NC_015510.1"/>
</dbReference>
<protein>
    <submittedName>
        <fullName evidence="3">Uncharacterized protein</fullName>
    </submittedName>
</protein>
<keyword evidence="2" id="KW-0732">Signal</keyword>
<dbReference type="KEGG" id="hhy:Halhy_0122"/>
<evidence type="ECO:0000256" key="1">
    <source>
        <dbReference type="SAM" id="Phobius"/>
    </source>
</evidence>
<proteinExistence type="predicted"/>
<keyword evidence="1" id="KW-0812">Transmembrane</keyword>
<evidence type="ECO:0000313" key="3">
    <source>
        <dbReference type="EMBL" id="AEE48035.1"/>
    </source>
</evidence>
<dbReference type="OrthoDB" id="1122568at2"/>
<evidence type="ECO:0000313" key="4">
    <source>
        <dbReference type="Proteomes" id="UP000008461"/>
    </source>
</evidence>
<dbReference type="STRING" id="760192.Halhy_0122"/>
<feature type="signal peptide" evidence="2">
    <location>
        <begin position="1"/>
        <end position="19"/>
    </location>
</feature>
<dbReference type="InterPro" id="IPR054261">
    <property type="entry name" value="DUF6992"/>
</dbReference>
<feature type="transmembrane region" description="Helical" evidence="1">
    <location>
        <begin position="109"/>
        <end position="131"/>
    </location>
</feature>
<gene>
    <name evidence="3" type="ordered locus">Halhy_0122</name>
</gene>
<accession>F4KSS1</accession>
<reference key="2">
    <citation type="submission" date="2011-04" db="EMBL/GenBank/DDBJ databases">
        <title>Complete sequence of chromosome of Haliscomenobacter hydrossis DSM 1100.</title>
        <authorList>
            <consortium name="US DOE Joint Genome Institute (JGI-PGF)"/>
            <person name="Lucas S."/>
            <person name="Han J."/>
            <person name="Lapidus A."/>
            <person name="Bruce D."/>
            <person name="Goodwin L."/>
            <person name="Pitluck S."/>
            <person name="Peters L."/>
            <person name="Kyrpides N."/>
            <person name="Mavromatis K."/>
            <person name="Ivanova N."/>
            <person name="Ovchinnikova G."/>
            <person name="Pagani I."/>
            <person name="Daligault H."/>
            <person name="Detter J.C."/>
            <person name="Han C."/>
            <person name="Land M."/>
            <person name="Hauser L."/>
            <person name="Markowitz V."/>
            <person name="Cheng J.-F."/>
            <person name="Hugenholtz P."/>
            <person name="Woyke T."/>
            <person name="Wu D."/>
            <person name="Verbarg S."/>
            <person name="Frueling A."/>
            <person name="Brambilla E."/>
            <person name="Klenk H.-P."/>
            <person name="Eisen J.A."/>
        </authorList>
    </citation>
    <scope>NUCLEOTIDE SEQUENCE</scope>
    <source>
        <strain>DSM 1100</strain>
    </source>
</reference>
<keyword evidence="4" id="KW-1185">Reference proteome</keyword>
<dbReference type="Proteomes" id="UP000008461">
    <property type="component" value="Chromosome"/>
</dbReference>
<dbReference type="EMBL" id="CP002691">
    <property type="protein sequence ID" value="AEE48035.1"/>
    <property type="molecule type" value="Genomic_DNA"/>
</dbReference>
<dbReference type="AlphaFoldDB" id="F4KSS1"/>
<dbReference type="eggNOG" id="ENOG5032RZA">
    <property type="taxonomic scope" value="Bacteria"/>
</dbReference>
<organism evidence="3 4">
    <name type="scientific">Haliscomenobacter hydrossis (strain ATCC 27775 / DSM 1100 / LMG 10767 / O)</name>
    <dbReference type="NCBI Taxonomy" id="760192"/>
    <lineage>
        <taxon>Bacteria</taxon>
        <taxon>Pseudomonadati</taxon>
        <taxon>Bacteroidota</taxon>
        <taxon>Saprospiria</taxon>
        <taxon>Saprospirales</taxon>
        <taxon>Haliscomenobacteraceae</taxon>
        <taxon>Haliscomenobacter</taxon>
    </lineage>
</organism>
<sequence length="201" mass="22412">MKKPILLFFFSLLVSFAFTQSTLFSPIHESRLDKQRKGMLVLGSWALGNMALGAIRLGQTTGENRAFQQMQIGWGAVNLGIATLGYLGTMHTDYSSWDTYRSVQEHYKIQKILLFNAGLDVGYMLGGAYLLERGQRDVKNAERLRGFGRSILIQGAFLFVFDLSLHAILANDNPKLKSILSQSSIGFSPNQVQLHIALNKP</sequence>
<feature type="transmembrane region" description="Helical" evidence="1">
    <location>
        <begin position="151"/>
        <end position="170"/>
    </location>
</feature>
<evidence type="ECO:0000256" key="2">
    <source>
        <dbReference type="SAM" id="SignalP"/>
    </source>
</evidence>
<dbReference type="HOGENOM" id="CLU_117072_0_0_10"/>
<feature type="transmembrane region" description="Helical" evidence="1">
    <location>
        <begin position="40"/>
        <end position="58"/>
    </location>
</feature>
<dbReference type="Pfam" id="PF22503">
    <property type="entry name" value="DUF6992"/>
    <property type="match status" value="1"/>
</dbReference>
<feature type="transmembrane region" description="Helical" evidence="1">
    <location>
        <begin position="70"/>
        <end position="89"/>
    </location>
</feature>
<keyword evidence="1" id="KW-1133">Transmembrane helix</keyword>